<accession>A0ABR6I4M8</accession>
<sequence>MAKFDFEAIPLYLTSNINITVSFFKNIFKQKEAPITSYETFWDWFRQHENTFYKVVKEQGNIEKVFFDKLSVKLKELKDGYFYLTGMLNDETVELVFTADGAIENIVFVEELVSSAPKIDNWVFTALKPALSIDNVSIKMNNYMFTKNNINFYAEENENFPDEININIVHDDLDEANREAIVHGSYIFLDNFLGELNFATTIDNISFVDKNKASADLIPIEKLKDFLIWRQKEFVEKYDSSNRNTQEDNYSLLEGTLVNGNKLLAAINTGLLKWDSKASHPWIATIEIKYNGLSTNGMPDNKTSVLLNGIEDEILNDLEDIKGYLNIGRQTSEGVREIHFACKDFRLPSKTFHKIKQKYSSQSPISYRIYKDKYWRSFNQFIN</sequence>
<organism evidence="2 3">
    <name type="scientific">Mucilaginibacter phyllosphaerae</name>
    <dbReference type="NCBI Taxonomy" id="1812349"/>
    <lineage>
        <taxon>Bacteria</taxon>
        <taxon>Pseudomonadati</taxon>
        <taxon>Bacteroidota</taxon>
        <taxon>Sphingobacteriia</taxon>
        <taxon>Sphingobacteriales</taxon>
        <taxon>Sphingobacteriaceae</taxon>
        <taxon>Mucilaginibacter</taxon>
    </lineage>
</organism>
<evidence type="ECO:0000313" key="3">
    <source>
        <dbReference type="Proteomes" id="UP000583101"/>
    </source>
</evidence>
<comment type="caution">
    <text evidence="2">The sequence shown here is derived from an EMBL/GenBank/DDBJ whole genome shotgun (WGS) entry which is preliminary data.</text>
</comment>
<feature type="domain" description="DUF695" evidence="1">
    <location>
        <begin position="258"/>
        <end position="381"/>
    </location>
</feature>
<reference evidence="2 3" key="1">
    <citation type="submission" date="2020-08" db="EMBL/GenBank/DDBJ databases">
        <title>Genomic Encyclopedia of Type Strains, Phase IV (KMG-IV): sequencing the most valuable type-strain genomes for metagenomic binning, comparative biology and taxonomic classification.</title>
        <authorList>
            <person name="Goeker M."/>
        </authorList>
    </citation>
    <scope>NUCLEOTIDE SEQUENCE [LARGE SCALE GENOMIC DNA]</scope>
    <source>
        <strain evidence="2 3">DSM 100995</strain>
    </source>
</reference>
<dbReference type="InterPro" id="IPR016097">
    <property type="entry name" value="DUF695"/>
</dbReference>
<evidence type="ECO:0000259" key="1">
    <source>
        <dbReference type="Pfam" id="PF05117"/>
    </source>
</evidence>
<keyword evidence="3" id="KW-1185">Reference proteome</keyword>
<dbReference type="Pfam" id="PF05117">
    <property type="entry name" value="DUF695"/>
    <property type="match status" value="1"/>
</dbReference>
<dbReference type="EMBL" id="JACIEG010000001">
    <property type="protein sequence ID" value="MBB3967965.1"/>
    <property type="molecule type" value="Genomic_DNA"/>
</dbReference>
<evidence type="ECO:0000313" key="2">
    <source>
        <dbReference type="EMBL" id="MBB3967965.1"/>
    </source>
</evidence>
<proteinExistence type="predicted"/>
<name>A0ABR6I4M8_9SPHI</name>
<dbReference type="Proteomes" id="UP000583101">
    <property type="component" value="Unassembled WGS sequence"/>
</dbReference>
<dbReference type="RefSeq" id="WP_229704598.1">
    <property type="nucleotide sequence ID" value="NZ_BMCZ01000001.1"/>
</dbReference>
<gene>
    <name evidence="2" type="ORF">GGR35_000551</name>
</gene>
<protein>
    <recommendedName>
        <fullName evidence="1">DUF695 domain-containing protein</fullName>
    </recommendedName>
</protein>